<dbReference type="AlphaFoldDB" id="A0A090W5E4"/>
<accession>A0A090W5E4</accession>
<evidence type="ECO:0000313" key="4">
    <source>
        <dbReference type="Proteomes" id="UP000029646"/>
    </source>
</evidence>
<name>A0A090W5E4_9FLAO</name>
<keyword evidence="5" id="KW-1185">Reference proteome</keyword>
<proteinExistence type="predicted"/>
<dbReference type="EMBL" id="BBNS01000020">
    <property type="protein sequence ID" value="GAL72156.1"/>
    <property type="molecule type" value="Genomic_DNA"/>
</dbReference>
<organism evidence="2 4">
    <name type="scientific">Jejuia pallidilutea</name>
    <dbReference type="NCBI Taxonomy" id="504487"/>
    <lineage>
        <taxon>Bacteria</taxon>
        <taxon>Pseudomonadati</taxon>
        <taxon>Bacteroidota</taxon>
        <taxon>Flavobacteriia</taxon>
        <taxon>Flavobacteriales</taxon>
        <taxon>Flavobacteriaceae</taxon>
        <taxon>Jejuia</taxon>
    </lineage>
</organism>
<protein>
    <submittedName>
        <fullName evidence="2">Uncharacterized protein</fullName>
    </submittedName>
</protein>
<feature type="transmembrane region" description="Helical" evidence="1">
    <location>
        <begin position="12"/>
        <end position="30"/>
    </location>
</feature>
<keyword evidence="1" id="KW-0812">Transmembrane</keyword>
<dbReference type="EMBL" id="BBNY01000076">
    <property type="protein sequence ID" value="GAL90749.1"/>
    <property type="molecule type" value="Genomic_DNA"/>
</dbReference>
<dbReference type="Proteomes" id="UP000029646">
    <property type="component" value="Unassembled WGS sequence"/>
</dbReference>
<evidence type="ECO:0000313" key="5">
    <source>
        <dbReference type="Proteomes" id="UP000030184"/>
    </source>
</evidence>
<gene>
    <name evidence="2" type="ORF">JCM19302_114</name>
    <name evidence="3" type="ORF">JCM19538_514</name>
</gene>
<evidence type="ECO:0000313" key="3">
    <source>
        <dbReference type="EMBL" id="GAL90749.1"/>
    </source>
</evidence>
<evidence type="ECO:0000256" key="1">
    <source>
        <dbReference type="SAM" id="Phobius"/>
    </source>
</evidence>
<evidence type="ECO:0000313" key="2">
    <source>
        <dbReference type="EMBL" id="GAL72156.1"/>
    </source>
</evidence>
<comment type="caution">
    <text evidence="2">The sequence shown here is derived from an EMBL/GenBank/DDBJ whole genome shotgun (WGS) entry which is preliminary data.</text>
</comment>
<sequence>MLANAKIKANLFTVIEILAYLNNCATYFFLRYSRKLATRA</sequence>
<reference evidence="5" key="1">
    <citation type="journal article" date="2014" name="Genome Announc.">
        <title>Draft Genome Sequence of Marine Flavobacterium Jejuia pallidilutea Strain 11shimoA1 and Pigmentation Mutants.</title>
        <authorList>
            <person name="Takatani N."/>
            <person name="Nakanishi M."/>
            <person name="Meirelles P."/>
            <person name="Mino S."/>
            <person name="Suda W."/>
            <person name="Oshima K."/>
            <person name="Hattori M."/>
            <person name="Ohkuma M."/>
            <person name="Hosokawa M."/>
            <person name="Miyashita K."/>
            <person name="Thompson F.L."/>
            <person name="Niwa A."/>
            <person name="Sawabe T."/>
            <person name="Sawabe T."/>
        </authorList>
    </citation>
    <scope>NUCLEOTIDE SEQUENCE [LARGE SCALE GENOMIC DNA]</scope>
    <source>
        <strain evidence="5">JCM 19538</strain>
    </source>
</reference>
<dbReference type="Proteomes" id="UP000030184">
    <property type="component" value="Unassembled WGS sequence"/>
</dbReference>
<keyword evidence="1" id="KW-0472">Membrane</keyword>
<keyword evidence="1" id="KW-1133">Transmembrane helix</keyword>